<proteinExistence type="inferred from homology"/>
<feature type="non-terminal residue" evidence="9">
    <location>
        <position position="216"/>
    </location>
</feature>
<evidence type="ECO:0000256" key="5">
    <source>
        <dbReference type="ARBA" id="ARBA00023004"/>
    </source>
</evidence>
<evidence type="ECO:0000256" key="2">
    <source>
        <dbReference type="ARBA" id="ARBA00011032"/>
    </source>
</evidence>
<keyword evidence="3" id="KW-0004">4Fe-4S</keyword>
<evidence type="ECO:0000259" key="7">
    <source>
        <dbReference type="Pfam" id="PF01314"/>
    </source>
</evidence>
<dbReference type="GO" id="GO:0009055">
    <property type="term" value="F:electron transfer activity"/>
    <property type="evidence" value="ECO:0007669"/>
    <property type="project" value="InterPro"/>
</dbReference>
<dbReference type="Gene3D" id="1.10.569.10">
    <property type="entry name" value="Aldehyde Ferredoxin Oxidoreductase Protein, subunit A, domain 2"/>
    <property type="match status" value="1"/>
</dbReference>
<evidence type="ECO:0000256" key="3">
    <source>
        <dbReference type="ARBA" id="ARBA00022485"/>
    </source>
</evidence>
<comment type="cofactor">
    <cofactor evidence="1">
        <name>[4Fe-4S] cluster</name>
        <dbReference type="ChEBI" id="CHEBI:49883"/>
    </cofactor>
</comment>
<dbReference type="SUPFAM" id="SSF56228">
    <property type="entry name" value="Aldehyde ferredoxin oxidoreductase, N-terminal domain"/>
    <property type="match status" value="1"/>
</dbReference>
<dbReference type="Pfam" id="PF01314">
    <property type="entry name" value="AFOR_C"/>
    <property type="match status" value="1"/>
</dbReference>
<dbReference type="EMBL" id="BARS01054603">
    <property type="protein sequence ID" value="GAG50194.1"/>
    <property type="molecule type" value="Genomic_DNA"/>
</dbReference>
<feature type="domain" description="Aldehyde ferredoxin oxidoreductase N-terminal" evidence="8">
    <location>
        <begin position="3"/>
        <end position="56"/>
    </location>
</feature>
<dbReference type="InterPro" id="IPR013984">
    <property type="entry name" value="Ald_Fedxn_OxRdtase_dom2"/>
</dbReference>
<dbReference type="GO" id="GO:0046872">
    <property type="term" value="F:metal ion binding"/>
    <property type="evidence" value="ECO:0007669"/>
    <property type="project" value="UniProtKB-KW"/>
</dbReference>
<dbReference type="InterPro" id="IPR001203">
    <property type="entry name" value="OxRdtase_Ald_Fedxn_C"/>
</dbReference>
<dbReference type="GO" id="GO:0051539">
    <property type="term" value="F:4 iron, 4 sulfur cluster binding"/>
    <property type="evidence" value="ECO:0007669"/>
    <property type="project" value="UniProtKB-KW"/>
</dbReference>
<evidence type="ECO:0000256" key="6">
    <source>
        <dbReference type="ARBA" id="ARBA00023014"/>
    </source>
</evidence>
<dbReference type="PANTHER" id="PTHR30038">
    <property type="entry name" value="ALDEHYDE FERREDOXIN OXIDOREDUCTASE"/>
    <property type="match status" value="1"/>
</dbReference>
<evidence type="ECO:0000256" key="4">
    <source>
        <dbReference type="ARBA" id="ARBA00022723"/>
    </source>
</evidence>
<dbReference type="Pfam" id="PF02730">
    <property type="entry name" value="AFOR_N"/>
    <property type="match status" value="1"/>
</dbReference>
<dbReference type="InterPro" id="IPR036021">
    <property type="entry name" value="Tungsten_al_ferr_oxy-like_C"/>
</dbReference>
<dbReference type="GO" id="GO:0016625">
    <property type="term" value="F:oxidoreductase activity, acting on the aldehyde or oxo group of donors, iron-sulfur protein as acceptor"/>
    <property type="evidence" value="ECO:0007669"/>
    <property type="project" value="InterPro"/>
</dbReference>
<dbReference type="Gene3D" id="3.60.9.10">
    <property type="entry name" value="Aldehyde ferredoxin oxidoreductase, N-terminal domain"/>
    <property type="match status" value="1"/>
</dbReference>
<protein>
    <recommendedName>
        <fullName evidence="10">Aldehyde ferredoxin oxidoreductase N-terminal domain-containing protein</fullName>
    </recommendedName>
</protein>
<comment type="similarity">
    <text evidence="2">Belongs to the AOR/FOR family.</text>
</comment>
<feature type="non-terminal residue" evidence="9">
    <location>
        <position position="1"/>
    </location>
</feature>
<dbReference type="AlphaFoldDB" id="X0Y2W1"/>
<dbReference type="SUPFAM" id="SSF48310">
    <property type="entry name" value="Aldehyde ferredoxin oxidoreductase, C-terminal domains"/>
    <property type="match status" value="1"/>
</dbReference>
<evidence type="ECO:0008006" key="10">
    <source>
        <dbReference type="Google" id="ProtNLM"/>
    </source>
</evidence>
<dbReference type="PANTHER" id="PTHR30038:SF0">
    <property type="entry name" value="TUNGSTEN-CONTAINING ALDEHYDE FERREDOXIN OXIDOREDUCTASE"/>
    <property type="match status" value="1"/>
</dbReference>
<dbReference type="InterPro" id="IPR036503">
    <property type="entry name" value="Ald_Fedxn_OxRdtase_N_sf"/>
</dbReference>
<keyword evidence="5" id="KW-0408">Iron</keyword>
<gene>
    <name evidence="9" type="ORF">S01H1_80802</name>
</gene>
<dbReference type="InterPro" id="IPR013983">
    <property type="entry name" value="Ald_Fedxn_OxRdtase_N"/>
</dbReference>
<name>X0Y2W1_9ZZZZ</name>
<evidence type="ECO:0000259" key="8">
    <source>
        <dbReference type="Pfam" id="PF02730"/>
    </source>
</evidence>
<feature type="domain" description="Aldehyde ferredoxin oxidoreductase C-terminal" evidence="7">
    <location>
        <begin position="72"/>
        <end position="216"/>
    </location>
</feature>
<keyword evidence="6" id="KW-0411">Iron-sulfur</keyword>
<comment type="caution">
    <text evidence="9">The sequence shown here is derived from an EMBL/GenBank/DDBJ whole genome shotgun (WGS) entry which is preliminary data.</text>
</comment>
<reference evidence="9" key="1">
    <citation type="journal article" date="2014" name="Front. Microbiol.">
        <title>High frequency of phylogenetically diverse reductive dehalogenase-homologous genes in deep subseafloor sedimentary metagenomes.</title>
        <authorList>
            <person name="Kawai M."/>
            <person name="Futagami T."/>
            <person name="Toyoda A."/>
            <person name="Takaki Y."/>
            <person name="Nishi S."/>
            <person name="Hori S."/>
            <person name="Arai W."/>
            <person name="Tsubouchi T."/>
            <person name="Morono Y."/>
            <person name="Uchiyama I."/>
            <person name="Ito T."/>
            <person name="Fujiyama A."/>
            <person name="Inagaki F."/>
            <person name="Takami H."/>
        </authorList>
    </citation>
    <scope>NUCLEOTIDE SEQUENCE</scope>
    <source>
        <strain evidence="9">Expedition CK06-06</strain>
    </source>
</reference>
<evidence type="ECO:0000256" key="1">
    <source>
        <dbReference type="ARBA" id="ARBA00001966"/>
    </source>
</evidence>
<keyword evidence="4" id="KW-0479">Metal-binding</keyword>
<sequence length="216" mass="23004">KQELGDDKIEVLQVGPAGEKGVRFAAIINMSTRANGRTGMGAVMGSKNLKAVVVRGKARPTAADKARLNQIAKWGADNLSKSDIAGLSKYGTAETIGANQSTGTLPTYNYNRGVFDKWEAIDGTTMYDTVLKGAAEGKQDREGHDTCYACTVHCKRVVEISDGKYKVDPHYGGPEYETLATFGSYCGVDDLAAICKANQICNMYGIDTISCGATIA</sequence>
<evidence type="ECO:0000313" key="9">
    <source>
        <dbReference type="EMBL" id="GAG50194.1"/>
    </source>
</evidence>
<organism evidence="9">
    <name type="scientific">marine sediment metagenome</name>
    <dbReference type="NCBI Taxonomy" id="412755"/>
    <lineage>
        <taxon>unclassified sequences</taxon>
        <taxon>metagenomes</taxon>
        <taxon>ecological metagenomes</taxon>
    </lineage>
</organism>
<accession>X0Y2W1</accession>
<dbReference type="InterPro" id="IPR051919">
    <property type="entry name" value="W-dependent_AOR"/>
</dbReference>